<keyword evidence="2 8" id="KW-0813">Transport</keyword>
<sequence>MRNTCLILSLLLLSITAQGQNPTAQIKGIVLDENQEPLPGFTVRLKESDRGAITDLNGYFQIQNLKAGHHTLQLSGVGYQTKSLVRQLQKGQQLEIKVNMEVSTQEMNEVIVYGKSEARLIKEKGFAVNAIEAKDLEVQSIQVNDVLDQSAGVRIRQSGGMGSRVRYNINGLSGSSVKIFIDGIPIDNYGSSFSLNSIPTSMIKRIEVYKGVVPAELGGDAMGGAINVVTKNSTDNSLNVSYSYGSFNTHQASVNGVFRAKKSGLTTRASAFYNYSDNSYKVWGKNVYVVDERGKDQYVTAKRFHDSYESKGLKMDFGFTDKKWADQAFIGFLASDMRKDIQHATTMEIVYGNRWVGQSTQMLHATYVKKELLPGLDINAFASYSHLKRNLVDTVGYIYNWLGQRTINPNTGEYYTWLSGAEGGDSTLNIDYEKKYTGRLNFAYQLAANTRLSANWLTTHFERDSKDELDPELIQSLQDTRSLWKNLVGLALEQSAMDEKLKASVFYKFYAQKVGMNQPTLNRNNELVINSYDAQSQNSGYGMAFSYEVLPQSILLLSGENTIRMPNSRELFGDVSENVESSSSALKPERSINFNAGLNLGPYRFAVHSISLNTNVFYRRIQDRIMPGVPDQQDETFSYINVSSVLSTGFDTELMYGFKDLITWKSSFSLANPRFNTKYDANGSPYLYYGDRLRNEPYLTANSNLRFSQVDLIQKDARFSAFYNLGYVHEFYKNWPSIGGAGKDQIPSQLVHDLGISYTFPGEKITLSCDAKNILNEQVFDNWALQKPGRAFYGKITYNIF</sequence>
<dbReference type="PANTHER" id="PTHR30069:SF29">
    <property type="entry name" value="HEMOGLOBIN AND HEMOGLOBIN-HAPTOGLOBIN-BINDING PROTEIN 1-RELATED"/>
    <property type="match status" value="1"/>
</dbReference>
<dbReference type="InterPro" id="IPR012910">
    <property type="entry name" value="Plug_dom"/>
</dbReference>
<dbReference type="Gene3D" id="2.170.130.10">
    <property type="entry name" value="TonB-dependent receptor, plug domain"/>
    <property type="match status" value="1"/>
</dbReference>
<evidence type="ECO:0000256" key="2">
    <source>
        <dbReference type="ARBA" id="ARBA00022448"/>
    </source>
</evidence>
<feature type="signal peptide" evidence="9">
    <location>
        <begin position="1"/>
        <end position="19"/>
    </location>
</feature>
<feature type="chain" id="PRO_5047057065" evidence="9">
    <location>
        <begin position="20"/>
        <end position="801"/>
    </location>
</feature>
<keyword evidence="7 8" id="KW-0998">Cell outer membrane</keyword>
<dbReference type="InterPro" id="IPR008969">
    <property type="entry name" value="CarboxyPept-like_regulatory"/>
</dbReference>
<dbReference type="InterPro" id="IPR036942">
    <property type="entry name" value="Beta-barrel_TonB_sf"/>
</dbReference>
<dbReference type="Proteomes" id="UP001300692">
    <property type="component" value="Unassembled WGS sequence"/>
</dbReference>
<evidence type="ECO:0000256" key="5">
    <source>
        <dbReference type="ARBA" id="ARBA00022729"/>
    </source>
</evidence>
<comment type="similarity">
    <text evidence="8">Belongs to the TonB-dependent receptor family.</text>
</comment>
<evidence type="ECO:0000256" key="9">
    <source>
        <dbReference type="SAM" id="SignalP"/>
    </source>
</evidence>
<dbReference type="InterPro" id="IPR037066">
    <property type="entry name" value="Plug_dom_sf"/>
</dbReference>
<reference evidence="11 12" key="1">
    <citation type="submission" date="2022-10" db="EMBL/GenBank/DDBJ databases">
        <title>Comparative genomics and taxonomic characterization of three novel marine species of genus Reichenbachiella exhibiting antioxidant and polysaccharide degradation activities.</title>
        <authorList>
            <person name="Muhammad N."/>
            <person name="Lee Y.-J."/>
            <person name="Ko J."/>
            <person name="Kim S.-G."/>
        </authorList>
    </citation>
    <scope>NUCLEOTIDE SEQUENCE [LARGE SCALE GENOMIC DNA]</scope>
    <source>
        <strain evidence="11 12">ABR2-5</strain>
    </source>
</reference>
<evidence type="ECO:0000313" key="11">
    <source>
        <dbReference type="EMBL" id="MCV9388939.1"/>
    </source>
</evidence>
<comment type="subcellular location">
    <subcellularLocation>
        <location evidence="1 8">Cell outer membrane</location>
        <topology evidence="1 8">Multi-pass membrane protein</topology>
    </subcellularLocation>
</comment>
<dbReference type="SUPFAM" id="SSF49464">
    <property type="entry name" value="Carboxypeptidase regulatory domain-like"/>
    <property type="match status" value="1"/>
</dbReference>
<comment type="caution">
    <text evidence="11">The sequence shown here is derived from an EMBL/GenBank/DDBJ whole genome shotgun (WGS) entry which is preliminary data.</text>
</comment>
<evidence type="ECO:0000256" key="8">
    <source>
        <dbReference type="PROSITE-ProRule" id="PRU01360"/>
    </source>
</evidence>
<dbReference type="EMBL" id="JAOYOD010000001">
    <property type="protein sequence ID" value="MCV9388939.1"/>
    <property type="molecule type" value="Genomic_DNA"/>
</dbReference>
<dbReference type="PANTHER" id="PTHR30069">
    <property type="entry name" value="TONB-DEPENDENT OUTER MEMBRANE RECEPTOR"/>
    <property type="match status" value="1"/>
</dbReference>
<proteinExistence type="inferred from homology"/>
<evidence type="ECO:0000259" key="10">
    <source>
        <dbReference type="Pfam" id="PF07715"/>
    </source>
</evidence>
<evidence type="ECO:0000313" key="12">
    <source>
        <dbReference type="Proteomes" id="UP001300692"/>
    </source>
</evidence>
<name>A0ABT3CZJ3_9BACT</name>
<accession>A0ABT3CZJ3</accession>
<evidence type="ECO:0000256" key="1">
    <source>
        <dbReference type="ARBA" id="ARBA00004571"/>
    </source>
</evidence>
<evidence type="ECO:0000256" key="7">
    <source>
        <dbReference type="ARBA" id="ARBA00023237"/>
    </source>
</evidence>
<organism evidence="11 12">
    <name type="scientific">Reichenbachiella ulvae</name>
    <dbReference type="NCBI Taxonomy" id="2980104"/>
    <lineage>
        <taxon>Bacteria</taxon>
        <taxon>Pseudomonadati</taxon>
        <taxon>Bacteroidota</taxon>
        <taxon>Cytophagia</taxon>
        <taxon>Cytophagales</taxon>
        <taxon>Reichenbachiellaceae</taxon>
        <taxon>Reichenbachiella</taxon>
    </lineage>
</organism>
<keyword evidence="5 9" id="KW-0732">Signal</keyword>
<keyword evidence="3 8" id="KW-1134">Transmembrane beta strand</keyword>
<dbReference type="InterPro" id="IPR039426">
    <property type="entry name" value="TonB-dep_rcpt-like"/>
</dbReference>
<evidence type="ECO:0000256" key="6">
    <source>
        <dbReference type="ARBA" id="ARBA00023136"/>
    </source>
</evidence>
<protein>
    <submittedName>
        <fullName evidence="11">Carboxypeptidase-like regulatory domain-containing protein</fullName>
    </submittedName>
</protein>
<keyword evidence="6 8" id="KW-0472">Membrane</keyword>
<dbReference type="Gene3D" id="2.40.170.20">
    <property type="entry name" value="TonB-dependent receptor, beta-barrel domain"/>
    <property type="match status" value="1"/>
</dbReference>
<keyword evidence="12" id="KW-1185">Reference proteome</keyword>
<evidence type="ECO:0000256" key="4">
    <source>
        <dbReference type="ARBA" id="ARBA00022692"/>
    </source>
</evidence>
<dbReference type="RefSeq" id="WP_264139837.1">
    <property type="nucleotide sequence ID" value="NZ_JAOYOD010000001.1"/>
</dbReference>
<dbReference type="PROSITE" id="PS52016">
    <property type="entry name" value="TONB_DEPENDENT_REC_3"/>
    <property type="match status" value="1"/>
</dbReference>
<dbReference type="Gene3D" id="2.60.40.1120">
    <property type="entry name" value="Carboxypeptidase-like, regulatory domain"/>
    <property type="match status" value="1"/>
</dbReference>
<evidence type="ECO:0000256" key="3">
    <source>
        <dbReference type="ARBA" id="ARBA00022452"/>
    </source>
</evidence>
<gene>
    <name evidence="11" type="ORF">N7U62_19835</name>
</gene>
<dbReference type="Pfam" id="PF07715">
    <property type="entry name" value="Plug"/>
    <property type="match status" value="1"/>
</dbReference>
<dbReference type="Pfam" id="PF13715">
    <property type="entry name" value="CarbopepD_reg_2"/>
    <property type="match status" value="1"/>
</dbReference>
<feature type="domain" description="TonB-dependent receptor plug" evidence="10">
    <location>
        <begin position="125"/>
        <end position="225"/>
    </location>
</feature>
<keyword evidence="4 8" id="KW-0812">Transmembrane</keyword>
<dbReference type="SUPFAM" id="SSF56935">
    <property type="entry name" value="Porins"/>
    <property type="match status" value="1"/>
</dbReference>